<dbReference type="Pfam" id="PF18511">
    <property type="entry name" value="F-box_5"/>
    <property type="match status" value="1"/>
</dbReference>
<evidence type="ECO:0000313" key="9">
    <source>
        <dbReference type="Proteomes" id="UP000187203"/>
    </source>
</evidence>
<dbReference type="STRING" id="93759.A0A1R3KHR9"/>
<reference evidence="9" key="1">
    <citation type="submission" date="2013-09" db="EMBL/GenBank/DDBJ databases">
        <title>Corchorus olitorius genome sequencing.</title>
        <authorList>
            <person name="Alam M."/>
            <person name="Haque M.S."/>
            <person name="Islam M.S."/>
            <person name="Emdad E.M."/>
            <person name="Islam M.M."/>
            <person name="Ahmed B."/>
            <person name="Halim A."/>
            <person name="Hossen Q.M.M."/>
            <person name="Hossain M.Z."/>
            <person name="Ahmed R."/>
            <person name="Khan M.M."/>
            <person name="Islam R."/>
            <person name="Rashid M.M."/>
            <person name="Khan S.A."/>
            <person name="Rahman M.S."/>
            <person name="Alam M."/>
            <person name="Yahiya A.S."/>
            <person name="Khan M.S."/>
            <person name="Azam M.S."/>
            <person name="Haque T."/>
            <person name="Lashkar M.Z.H."/>
            <person name="Akhand A.I."/>
            <person name="Morshed G."/>
            <person name="Roy S."/>
            <person name="Uddin K.S."/>
            <person name="Rabeya T."/>
            <person name="Hossain A.S."/>
            <person name="Chowdhury A."/>
            <person name="Snigdha A.R."/>
            <person name="Mortoza M.S."/>
            <person name="Matin S.A."/>
            <person name="Hoque S.M.E."/>
            <person name="Islam M.K."/>
            <person name="Roy D.K."/>
            <person name="Haider R."/>
            <person name="Moosa M.M."/>
            <person name="Elias S.M."/>
            <person name="Hasan A.M."/>
            <person name="Jahan S."/>
            <person name="Shafiuddin M."/>
            <person name="Mahmood N."/>
            <person name="Shommy N.S."/>
        </authorList>
    </citation>
    <scope>NUCLEOTIDE SEQUENCE [LARGE SCALE GENOMIC DNA]</scope>
    <source>
        <strain evidence="9">cv. O-4</strain>
    </source>
</reference>
<dbReference type="InterPro" id="IPR032675">
    <property type="entry name" value="LRR_dom_sf"/>
</dbReference>
<dbReference type="FunFam" id="3.80.10.10:FF:000029">
    <property type="entry name" value="Transport inhibitor response 1"/>
    <property type="match status" value="1"/>
</dbReference>
<dbReference type="GO" id="GO:0031146">
    <property type="term" value="P:SCF-dependent proteasomal ubiquitin-dependent protein catabolic process"/>
    <property type="evidence" value="ECO:0007669"/>
    <property type="project" value="TreeGrafter"/>
</dbReference>
<accession>A0A1R3KHR9</accession>
<name>A0A1R3KHR9_9ROSI</name>
<dbReference type="Pfam" id="PF18791">
    <property type="entry name" value="Transp_inhibit"/>
    <property type="match status" value="1"/>
</dbReference>
<protein>
    <recommendedName>
        <fullName evidence="7">F-box domain-containing protein</fullName>
    </recommendedName>
</protein>
<dbReference type="AlphaFoldDB" id="A0A1R3KHR9"/>
<dbReference type="SMART" id="SM00367">
    <property type="entry name" value="LRR_CC"/>
    <property type="match status" value="7"/>
</dbReference>
<dbReference type="GO" id="GO:0010011">
    <property type="term" value="F:auxin binding"/>
    <property type="evidence" value="ECO:0007669"/>
    <property type="project" value="UniProtKB-ARBA"/>
</dbReference>
<dbReference type="InterPro" id="IPR041567">
    <property type="entry name" value="COI1_F-box"/>
</dbReference>
<gene>
    <name evidence="8" type="ORF">COLO4_08020</name>
</gene>
<evidence type="ECO:0000256" key="1">
    <source>
        <dbReference type="ARBA" id="ARBA00004123"/>
    </source>
</evidence>
<dbReference type="GO" id="GO:0010152">
    <property type="term" value="P:pollen maturation"/>
    <property type="evidence" value="ECO:0007669"/>
    <property type="project" value="UniProtKB-ARBA"/>
</dbReference>
<keyword evidence="6" id="KW-0927">Auxin signaling pathway</keyword>
<evidence type="ECO:0000313" key="8">
    <source>
        <dbReference type="EMBL" id="OMP06621.1"/>
    </source>
</evidence>
<dbReference type="FunFam" id="1.20.1280.50:FF:000006">
    <property type="entry name" value="Transport inhibitor response 1"/>
    <property type="match status" value="1"/>
</dbReference>
<evidence type="ECO:0000256" key="5">
    <source>
        <dbReference type="ARBA" id="ARBA00023242"/>
    </source>
</evidence>
<dbReference type="SUPFAM" id="SSF81383">
    <property type="entry name" value="F-box domain"/>
    <property type="match status" value="1"/>
</dbReference>
<keyword evidence="5" id="KW-0539">Nucleus</keyword>
<comment type="caution">
    <text evidence="8">The sequence shown here is derived from an EMBL/GenBank/DDBJ whole genome shotgun (WGS) entry which is preliminary data.</text>
</comment>
<organism evidence="8 9">
    <name type="scientific">Corchorus olitorius</name>
    <dbReference type="NCBI Taxonomy" id="93759"/>
    <lineage>
        <taxon>Eukaryota</taxon>
        <taxon>Viridiplantae</taxon>
        <taxon>Streptophyta</taxon>
        <taxon>Embryophyta</taxon>
        <taxon>Tracheophyta</taxon>
        <taxon>Spermatophyta</taxon>
        <taxon>Magnoliopsida</taxon>
        <taxon>eudicotyledons</taxon>
        <taxon>Gunneridae</taxon>
        <taxon>Pentapetalae</taxon>
        <taxon>rosids</taxon>
        <taxon>malvids</taxon>
        <taxon>Malvales</taxon>
        <taxon>Malvaceae</taxon>
        <taxon>Grewioideae</taxon>
        <taxon>Apeibeae</taxon>
        <taxon>Corchorus</taxon>
    </lineage>
</organism>
<keyword evidence="4" id="KW-0833">Ubl conjugation pathway</keyword>
<comment type="subcellular location">
    <subcellularLocation>
        <location evidence="1">Nucleus</location>
    </subcellularLocation>
</comment>
<keyword evidence="9" id="KW-1185">Reference proteome</keyword>
<evidence type="ECO:0000256" key="4">
    <source>
        <dbReference type="ARBA" id="ARBA00022786"/>
    </source>
</evidence>
<dbReference type="Proteomes" id="UP000187203">
    <property type="component" value="Unassembled WGS sequence"/>
</dbReference>
<sequence length="655" mass="73624">MAYSFPDEVLEHVFSFIQTDKDRNTVSMVCKSWYEIERWCRRKIFVGNCYAVSPRMVIRRFPEVRSIELKGKPHFADFNLVPDGWGGYVLPWIAAMAGAYPWLEEIRLKRMVVTDESLELIAKSFKNFKVLVLSSCEGFSTDGLAAIAAGCKFLWWLFSDFGWLLPGKCGLLYALYVDSFLLIMLYRVNDDHVLQTFVYLGLEGIIFQAGAEDSDVFFFLTLIWNLRELDLRESEVDDLSGHWISHFPETYTSLVSLNISCLGSDEVSFSALERLVGRCPNLTTLRLNRAVPLDKIANILRRAPQLVEFGTGTYAAELRPDVFSNLAGAFSSCKELKSLSGFWDAVPAYLPAIYPVCSKLTSLNLSYATIQSPDLIKLVSHCPNLQRLLVLDYIEDSGLEALASSCKDLRELRVFPSDPFGAEPNASLTEQGLVAVSLGCPKLQSVLYFCHQMTNAALITIAQNRPNLTRFRLCIIVPRTPDYLTLEPLDVGFGAIVEHCKNLKRLSLSGLLTDRVFEYIGTYAKRLEMLSVAFAGDSDLGLHHVLSGCESLRKLEIRDCPFGDKALLANAAKLETMRSLWMSSCSVSYGACKLLGQKMPRLNVEVIDERGPPDSRPESCPVEKLYIYRSVAGPRFDMPPFVWMMDDEESALRLS</sequence>
<dbReference type="OrthoDB" id="423607at2759"/>
<evidence type="ECO:0000256" key="3">
    <source>
        <dbReference type="ARBA" id="ARBA00022473"/>
    </source>
</evidence>
<dbReference type="GO" id="GO:0009734">
    <property type="term" value="P:auxin-activated signaling pathway"/>
    <property type="evidence" value="ECO:0007669"/>
    <property type="project" value="UniProtKB-KW"/>
</dbReference>
<keyword evidence="3" id="KW-0217">Developmental protein</keyword>
<dbReference type="GO" id="GO:0019005">
    <property type="term" value="C:SCF ubiquitin ligase complex"/>
    <property type="evidence" value="ECO:0007669"/>
    <property type="project" value="TreeGrafter"/>
</dbReference>
<dbReference type="Gene3D" id="1.20.1280.50">
    <property type="match status" value="1"/>
</dbReference>
<dbReference type="CDD" id="cd22159">
    <property type="entry name" value="F-box_AtTIR1-like"/>
    <property type="match status" value="1"/>
</dbReference>
<comment type="pathway">
    <text evidence="2">Protein modification; protein ubiquitination.</text>
</comment>
<feature type="domain" description="F-box" evidence="7">
    <location>
        <begin position="5"/>
        <end position="46"/>
    </location>
</feature>
<evidence type="ECO:0000256" key="2">
    <source>
        <dbReference type="ARBA" id="ARBA00004906"/>
    </source>
</evidence>
<dbReference type="Pfam" id="PF13516">
    <property type="entry name" value="LRR_6"/>
    <property type="match status" value="1"/>
</dbReference>
<proteinExistence type="predicted"/>
<dbReference type="EMBL" id="AWUE01013553">
    <property type="protein sequence ID" value="OMP06621.1"/>
    <property type="molecule type" value="Genomic_DNA"/>
</dbReference>
<dbReference type="GO" id="GO:0005634">
    <property type="term" value="C:nucleus"/>
    <property type="evidence" value="ECO:0007669"/>
    <property type="project" value="UniProtKB-SubCell"/>
</dbReference>
<evidence type="ECO:0000256" key="6">
    <source>
        <dbReference type="ARBA" id="ARBA00023294"/>
    </source>
</evidence>
<dbReference type="InterPro" id="IPR041101">
    <property type="entry name" value="Transp_inhibit"/>
</dbReference>
<dbReference type="InterPro" id="IPR001611">
    <property type="entry name" value="Leu-rich_rpt"/>
</dbReference>
<evidence type="ECO:0000259" key="7">
    <source>
        <dbReference type="SMART" id="SM00256"/>
    </source>
</evidence>
<dbReference type="InterPro" id="IPR036047">
    <property type="entry name" value="F-box-like_dom_sf"/>
</dbReference>
<dbReference type="PANTHER" id="PTHR16134">
    <property type="entry name" value="F-BOX/TPR REPEAT PROTEIN POF3"/>
    <property type="match status" value="1"/>
</dbReference>
<dbReference type="SMART" id="SM00256">
    <property type="entry name" value="FBOX"/>
    <property type="match status" value="1"/>
</dbReference>
<dbReference type="SUPFAM" id="SSF52047">
    <property type="entry name" value="RNI-like"/>
    <property type="match status" value="1"/>
</dbReference>
<dbReference type="PANTHER" id="PTHR16134:SF66">
    <property type="entry name" value="PROTEIN TRANSPORT INHIBITOR RESPONSE 1"/>
    <property type="match status" value="1"/>
</dbReference>
<dbReference type="InterPro" id="IPR001810">
    <property type="entry name" value="F-box_dom"/>
</dbReference>
<dbReference type="InterPro" id="IPR006553">
    <property type="entry name" value="Leu-rich_rpt_Cys-con_subtyp"/>
</dbReference>
<dbReference type="Gene3D" id="3.80.10.10">
    <property type="entry name" value="Ribonuclease Inhibitor"/>
    <property type="match status" value="1"/>
</dbReference>